<evidence type="ECO:0000313" key="2">
    <source>
        <dbReference type="EMBL" id="GAA0568656.1"/>
    </source>
</evidence>
<evidence type="ECO:0000256" key="1">
    <source>
        <dbReference type="SAM" id="SignalP"/>
    </source>
</evidence>
<sequence>MDRKEFLKGCATGLCACAAACLPTGALAEPTKAEDWKLPFVQRRYAKLIGSLSKQLSPAEMSATMQELGSFCASELDSKTEAFRGNPEAYIKEATKNGSVVTYDAATKTYTSSYDPKGDCFCPFNSLKAKTPGAVCDCSVGWTKHTWGIVLNKEAKVVLKEAVLRGGKVCKVEVTAA</sequence>
<organism evidence="2 3">
    <name type="scientific">Rhizomicrobium electricum</name>
    <dbReference type="NCBI Taxonomy" id="480070"/>
    <lineage>
        <taxon>Bacteria</taxon>
        <taxon>Pseudomonadati</taxon>
        <taxon>Pseudomonadota</taxon>
        <taxon>Alphaproteobacteria</taxon>
        <taxon>Micropepsales</taxon>
        <taxon>Micropepsaceae</taxon>
        <taxon>Rhizomicrobium</taxon>
    </lineage>
</organism>
<keyword evidence="1" id="KW-0732">Signal</keyword>
<keyword evidence="3" id="KW-1185">Reference proteome</keyword>
<feature type="signal peptide" evidence="1">
    <location>
        <begin position="1"/>
        <end position="28"/>
    </location>
</feature>
<dbReference type="RefSeq" id="WP_166929849.1">
    <property type="nucleotide sequence ID" value="NZ_BAAADD010000004.1"/>
</dbReference>
<feature type="chain" id="PRO_5045476693" evidence="1">
    <location>
        <begin position="29"/>
        <end position="177"/>
    </location>
</feature>
<name>A0ABN1EKM4_9PROT</name>
<reference evidence="2 3" key="1">
    <citation type="journal article" date="2019" name="Int. J. Syst. Evol. Microbiol.">
        <title>The Global Catalogue of Microorganisms (GCM) 10K type strain sequencing project: providing services to taxonomists for standard genome sequencing and annotation.</title>
        <authorList>
            <consortium name="The Broad Institute Genomics Platform"/>
            <consortium name="The Broad Institute Genome Sequencing Center for Infectious Disease"/>
            <person name="Wu L."/>
            <person name="Ma J."/>
        </authorList>
    </citation>
    <scope>NUCLEOTIDE SEQUENCE [LARGE SCALE GENOMIC DNA]</scope>
    <source>
        <strain evidence="2 3">JCM 15089</strain>
    </source>
</reference>
<accession>A0ABN1EKM4</accession>
<protein>
    <submittedName>
        <fullName evidence="2">Uncharacterized protein</fullName>
    </submittedName>
</protein>
<dbReference type="Proteomes" id="UP001499951">
    <property type="component" value="Unassembled WGS sequence"/>
</dbReference>
<comment type="caution">
    <text evidence="2">The sequence shown here is derived from an EMBL/GenBank/DDBJ whole genome shotgun (WGS) entry which is preliminary data.</text>
</comment>
<gene>
    <name evidence="2" type="ORF">GCM10008942_16580</name>
</gene>
<dbReference type="EMBL" id="BAAADD010000004">
    <property type="protein sequence ID" value="GAA0568656.1"/>
    <property type="molecule type" value="Genomic_DNA"/>
</dbReference>
<evidence type="ECO:0000313" key="3">
    <source>
        <dbReference type="Proteomes" id="UP001499951"/>
    </source>
</evidence>
<proteinExistence type="predicted"/>